<sequence>MAPRQTEALGLVAEYRDIDVVTGDDIKIAEYEVFLKECVLKDPRHTSEQRGTHTAELAGLQDKVCTKQRLLTERGTLEEKLHLP</sequence>
<reference evidence="1 2" key="1">
    <citation type="journal article" date="2018" name="PLoS ONE">
        <title>The draft genome of Kipferlia bialata reveals reductive genome evolution in fornicate parasites.</title>
        <authorList>
            <person name="Tanifuji G."/>
            <person name="Takabayashi S."/>
            <person name="Kume K."/>
            <person name="Takagi M."/>
            <person name="Nakayama T."/>
            <person name="Kamikawa R."/>
            <person name="Inagaki Y."/>
            <person name="Hashimoto T."/>
        </authorList>
    </citation>
    <scope>NUCLEOTIDE SEQUENCE [LARGE SCALE GENOMIC DNA]</scope>
    <source>
        <strain evidence="1">NY0173</strain>
    </source>
</reference>
<protein>
    <submittedName>
        <fullName evidence="1">Uncharacterized protein</fullName>
    </submittedName>
</protein>
<keyword evidence="2" id="KW-1185">Reference proteome</keyword>
<organism evidence="1 2">
    <name type="scientific">Kipferlia bialata</name>
    <dbReference type="NCBI Taxonomy" id="797122"/>
    <lineage>
        <taxon>Eukaryota</taxon>
        <taxon>Metamonada</taxon>
        <taxon>Carpediemonas-like organisms</taxon>
        <taxon>Kipferlia</taxon>
    </lineage>
</organism>
<proteinExistence type="predicted"/>
<dbReference type="AlphaFoldDB" id="A0A9K3CNV9"/>
<dbReference type="EMBL" id="BDIP01000199">
    <property type="protein sequence ID" value="GIQ80581.1"/>
    <property type="molecule type" value="Genomic_DNA"/>
</dbReference>
<accession>A0A9K3CNV9</accession>
<evidence type="ECO:0000313" key="2">
    <source>
        <dbReference type="Proteomes" id="UP000265618"/>
    </source>
</evidence>
<gene>
    <name evidence="1" type="ORF">KIPB_001406</name>
</gene>
<name>A0A9K3CNV9_9EUKA</name>
<evidence type="ECO:0000313" key="1">
    <source>
        <dbReference type="EMBL" id="GIQ80581.1"/>
    </source>
</evidence>
<dbReference type="Proteomes" id="UP000265618">
    <property type="component" value="Unassembled WGS sequence"/>
</dbReference>
<comment type="caution">
    <text evidence="1">The sequence shown here is derived from an EMBL/GenBank/DDBJ whole genome shotgun (WGS) entry which is preliminary data.</text>
</comment>